<reference evidence="2" key="1">
    <citation type="submission" date="2017-01" db="EMBL/GenBank/DDBJ databases">
        <authorList>
            <person name="Brunel B."/>
        </authorList>
    </citation>
    <scope>NUCLEOTIDE SEQUENCE [LARGE SCALE GENOMIC DNA]</scope>
</reference>
<gene>
    <name evidence="1" type="ORF">BQ8794_10124</name>
</gene>
<dbReference type="EMBL" id="FTPD01000001">
    <property type="protein sequence ID" value="SIT52754.1"/>
    <property type="molecule type" value="Genomic_DNA"/>
</dbReference>
<dbReference type="STRING" id="1631249.BQ8794_10124"/>
<dbReference type="RefSeq" id="WP_244554814.1">
    <property type="nucleotide sequence ID" value="NZ_FTPD01000001.1"/>
</dbReference>
<evidence type="ECO:0000313" key="2">
    <source>
        <dbReference type="Proteomes" id="UP000188388"/>
    </source>
</evidence>
<name>A0A1R3V0K7_9HYPH</name>
<keyword evidence="2" id="KW-1185">Reference proteome</keyword>
<sequence>MERGTPAMGAGLTTLELRKSPKRVAAERYKSHNQSPNDITQTALFAAWRVVVRGPGEGQITEEFAMDKVSRRNSVRLVLAVAAALFATSLPSFATEEAVSLAIKGYDPVAYFTLGSPTRGLPEIPYEWDEQRYLFANTEHRELFKADPVRYAPQFGNYCAMALALGEVDEANPENWLISDGKLYIFGKPAPMGPALFQQDLAANIVKANQNRALLQVQ</sequence>
<dbReference type="AlphaFoldDB" id="A0A1R3V0K7"/>
<organism evidence="1 2">
    <name type="scientific">Mesorhizobium prunaredense</name>
    <dbReference type="NCBI Taxonomy" id="1631249"/>
    <lineage>
        <taxon>Bacteria</taxon>
        <taxon>Pseudomonadati</taxon>
        <taxon>Pseudomonadota</taxon>
        <taxon>Alphaproteobacteria</taxon>
        <taxon>Hyphomicrobiales</taxon>
        <taxon>Phyllobacteriaceae</taxon>
        <taxon>Mesorhizobium</taxon>
    </lineage>
</organism>
<protein>
    <recommendedName>
        <fullName evidence="3">YHS domain-containing protein</fullName>
    </recommendedName>
</protein>
<accession>A0A1R3V0K7</accession>
<proteinExistence type="predicted"/>
<dbReference type="NCBIfam" id="NF041384">
    <property type="entry name" value="YHS_seleno_dom"/>
    <property type="match status" value="1"/>
</dbReference>
<dbReference type="Proteomes" id="UP000188388">
    <property type="component" value="Unassembled WGS sequence"/>
</dbReference>
<evidence type="ECO:0008006" key="3">
    <source>
        <dbReference type="Google" id="ProtNLM"/>
    </source>
</evidence>
<evidence type="ECO:0000313" key="1">
    <source>
        <dbReference type="EMBL" id="SIT52754.1"/>
    </source>
</evidence>